<name>A0A3B0WSV0_9ZZZZ</name>
<protein>
    <submittedName>
        <fullName evidence="1">Uncharacterized protein</fullName>
    </submittedName>
</protein>
<dbReference type="EMBL" id="UOFE01000049">
    <property type="protein sequence ID" value="VAW55610.1"/>
    <property type="molecule type" value="Genomic_DNA"/>
</dbReference>
<sequence>MSKPSEEELETALKMAAQMRDKKIDPFFVAKSLLSHNYRIKYLEEILKSADRYINRGMSEQEKTHLIRTIEKAKDAESFTSGQGRKSFGLE</sequence>
<proteinExistence type="predicted"/>
<reference evidence="1" key="1">
    <citation type="submission" date="2018-06" db="EMBL/GenBank/DDBJ databases">
        <authorList>
            <person name="Zhirakovskaya E."/>
        </authorList>
    </citation>
    <scope>NUCLEOTIDE SEQUENCE</scope>
</reference>
<accession>A0A3B0WSV0</accession>
<gene>
    <name evidence="1" type="ORF">MNBD_GAMMA05-2179</name>
</gene>
<evidence type="ECO:0000313" key="1">
    <source>
        <dbReference type="EMBL" id="VAW55610.1"/>
    </source>
</evidence>
<dbReference type="AlphaFoldDB" id="A0A3B0WSV0"/>
<organism evidence="1">
    <name type="scientific">hydrothermal vent metagenome</name>
    <dbReference type="NCBI Taxonomy" id="652676"/>
    <lineage>
        <taxon>unclassified sequences</taxon>
        <taxon>metagenomes</taxon>
        <taxon>ecological metagenomes</taxon>
    </lineage>
</organism>